<organism evidence="2 3">
    <name type="scientific">SAR86 cluster bacterium</name>
    <dbReference type="NCBI Taxonomy" id="2030880"/>
    <lineage>
        <taxon>Bacteria</taxon>
        <taxon>Pseudomonadati</taxon>
        <taxon>Pseudomonadota</taxon>
        <taxon>Gammaproteobacteria</taxon>
        <taxon>SAR86 cluster</taxon>
    </lineage>
</organism>
<keyword evidence="1" id="KW-0472">Membrane</keyword>
<dbReference type="AlphaFoldDB" id="A0A2A4MPE5"/>
<evidence type="ECO:0000256" key="1">
    <source>
        <dbReference type="SAM" id="Phobius"/>
    </source>
</evidence>
<dbReference type="Pfam" id="PF03929">
    <property type="entry name" value="PepSY_TM"/>
    <property type="match status" value="1"/>
</dbReference>
<evidence type="ECO:0000313" key="2">
    <source>
        <dbReference type="EMBL" id="PCH61728.1"/>
    </source>
</evidence>
<reference evidence="3" key="1">
    <citation type="submission" date="2017-08" db="EMBL/GenBank/DDBJ databases">
        <title>A dynamic microbial community with high functional redundancy inhabits the cold, oxic subseafloor aquifer.</title>
        <authorList>
            <person name="Tully B.J."/>
            <person name="Wheat C.G."/>
            <person name="Glazer B.T."/>
            <person name="Huber J.A."/>
        </authorList>
    </citation>
    <scope>NUCLEOTIDE SEQUENCE [LARGE SCALE GENOMIC DNA]</scope>
</reference>
<accession>A0A2A4MPE5</accession>
<keyword evidence="1" id="KW-1133">Transmembrane helix</keyword>
<dbReference type="InterPro" id="IPR005625">
    <property type="entry name" value="PepSY-ass_TM"/>
</dbReference>
<comment type="caution">
    <text evidence="2">The sequence shown here is derived from an EMBL/GenBank/DDBJ whole genome shotgun (WGS) entry which is preliminary data.</text>
</comment>
<dbReference type="Proteomes" id="UP000218172">
    <property type="component" value="Unassembled WGS sequence"/>
</dbReference>
<evidence type="ECO:0008006" key="4">
    <source>
        <dbReference type="Google" id="ProtNLM"/>
    </source>
</evidence>
<feature type="transmembrane region" description="Helical" evidence="1">
    <location>
        <begin position="230"/>
        <end position="249"/>
    </location>
</feature>
<gene>
    <name evidence="2" type="ORF">COC19_04470</name>
</gene>
<protein>
    <recommendedName>
        <fullName evidence="4">Peptidase</fullName>
    </recommendedName>
</protein>
<evidence type="ECO:0000313" key="3">
    <source>
        <dbReference type="Proteomes" id="UP000218172"/>
    </source>
</evidence>
<keyword evidence="1" id="KW-0812">Transmembrane</keyword>
<dbReference type="EMBL" id="NVQR01000062">
    <property type="protein sequence ID" value="PCH61728.1"/>
    <property type="molecule type" value="Genomic_DNA"/>
</dbReference>
<sequence length="254" mass="28570">MRDGRVPLLKYFRLRNFLILHRRAGVISAFFVLLLSLTGLVLQHDAWFKLDSRFIRSSRILAWYNIEVPDVTTSYSDAQHSISLIANKLYFDALPLDGVYRSLTGFIAQDFGYVVSTIDQLLLLTELGETVEILGSVHGLPSPIDGMGLTSDDELVLSVAGAAFRANLDSLIWSSVVLSNEEMALSTALPLSQELTQLIKQDYGNSLLSWERLVLDLHSGRFLGAWGERLMDVMALLFIFMALTGLWIWSRRRS</sequence>
<name>A0A2A4MPE5_9GAMM</name>
<proteinExistence type="predicted"/>